<feature type="transmembrane region" description="Helical" evidence="1">
    <location>
        <begin position="114"/>
        <end position="137"/>
    </location>
</feature>
<keyword evidence="1" id="KW-1133">Transmembrane helix</keyword>
<dbReference type="Pfam" id="PF04246">
    <property type="entry name" value="RseC_MucC"/>
    <property type="match status" value="1"/>
</dbReference>
<evidence type="ECO:0000313" key="3">
    <source>
        <dbReference type="Proteomes" id="UP000077407"/>
    </source>
</evidence>
<reference evidence="2 3" key="1">
    <citation type="journal article" date="2015" name="Biotechnol. Bioeng.">
        <title>Genome sequence and phenotypic characterization of Caulobacter segnis.</title>
        <authorList>
            <person name="Patel S."/>
            <person name="Fletcher B."/>
            <person name="Scott D.C."/>
            <person name="Ely B."/>
        </authorList>
    </citation>
    <scope>NUCLEOTIDE SEQUENCE [LARGE SCALE GENOMIC DNA]</scope>
    <source>
        <strain evidence="2 3">ERI-2</strain>
    </source>
</reference>
<sequence>MKVILFDIDTDKKNYNTEEKIINLWYNIKYNNLGLNPVKTLTNNREVCYMKRESEGIVIETSESVAKVRASRHGDCKSCGACPGDNAIVVDAKNPVGAKPGQHVVFEIKDANMLWAAFIVYILPIIGIFIGALTGTWIGGKLGHSLREFQIGGGVVFFILSLIYIKIFDRSTSKNENTKPVITKILY</sequence>
<dbReference type="PANTHER" id="PTHR35867">
    <property type="entry name" value="PROTEIN RSEC"/>
    <property type="match status" value="1"/>
</dbReference>
<gene>
    <name evidence="2" type="ORF">WY13_03662</name>
</gene>
<keyword evidence="1" id="KW-0812">Transmembrane</keyword>
<name>A0A168LK18_9CLOT</name>
<evidence type="ECO:0000313" key="2">
    <source>
        <dbReference type="EMBL" id="OAA83334.1"/>
    </source>
</evidence>
<dbReference type="Proteomes" id="UP000077407">
    <property type="component" value="Unassembled WGS sequence"/>
</dbReference>
<dbReference type="InterPro" id="IPR007359">
    <property type="entry name" value="SigmaE_reg_RseC_MucC"/>
</dbReference>
<evidence type="ECO:0000256" key="1">
    <source>
        <dbReference type="SAM" id="Phobius"/>
    </source>
</evidence>
<keyword evidence="1" id="KW-0472">Membrane</keyword>
<organism evidence="2 3">
    <name type="scientific">Clostridium ljungdahlii</name>
    <dbReference type="NCBI Taxonomy" id="1538"/>
    <lineage>
        <taxon>Bacteria</taxon>
        <taxon>Bacillati</taxon>
        <taxon>Bacillota</taxon>
        <taxon>Clostridia</taxon>
        <taxon>Eubacteriales</taxon>
        <taxon>Clostridiaceae</taxon>
        <taxon>Clostridium</taxon>
    </lineage>
</organism>
<proteinExistence type="predicted"/>
<dbReference type="PATRIC" id="fig|1538.10.peg.3740"/>
<dbReference type="AlphaFoldDB" id="A0A168LK18"/>
<dbReference type="PANTHER" id="PTHR35867:SF1">
    <property type="entry name" value="PROTEIN RSEC"/>
    <property type="match status" value="1"/>
</dbReference>
<accession>A0A168LK18</accession>
<dbReference type="EMBL" id="LITT01000062">
    <property type="protein sequence ID" value="OAA83334.1"/>
    <property type="molecule type" value="Genomic_DNA"/>
</dbReference>
<feature type="transmembrane region" description="Helical" evidence="1">
    <location>
        <begin position="149"/>
        <end position="168"/>
    </location>
</feature>
<protein>
    <submittedName>
        <fullName evidence="2">SoxR reducing system protein RseC</fullName>
    </submittedName>
</protein>
<comment type="caution">
    <text evidence="2">The sequence shown here is derived from an EMBL/GenBank/DDBJ whole genome shotgun (WGS) entry which is preliminary data.</text>
</comment>